<evidence type="ECO:0000256" key="4">
    <source>
        <dbReference type="ARBA" id="ARBA00013078"/>
    </source>
</evidence>
<dbReference type="InterPro" id="IPR036412">
    <property type="entry name" value="HAD-like_sf"/>
</dbReference>
<comment type="pathway">
    <text evidence="2">Organic acid metabolism; glycolate biosynthesis; glycolate from 2-phosphoglycolate: step 1/1.</text>
</comment>
<evidence type="ECO:0000256" key="2">
    <source>
        <dbReference type="ARBA" id="ARBA00004818"/>
    </source>
</evidence>
<reference evidence="5 6" key="1">
    <citation type="journal article" date="2013" name="Genome Announc.">
        <title>Draft genome sequences for three mercury-methylating, sulfate-reducing bacteria.</title>
        <authorList>
            <person name="Brown S.D."/>
            <person name="Hurt R.A.Jr."/>
            <person name="Gilmour C.C."/>
            <person name="Elias D.A."/>
        </authorList>
    </citation>
    <scope>NUCLEOTIDE SEQUENCE [LARGE SCALE GENOMIC DNA]</scope>
    <source>
        <strain evidence="5 6">DSM 16529</strain>
    </source>
</reference>
<dbReference type="EMBL" id="ATHI01000026">
    <property type="protein sequence ID" value="EPR33054.1"/>
    <property type="molecule type" value="Genomic_DNA"/>
</dbReference>
<dbReference type="SUPFAM" id="SSF56784">
    <property type="entry name" value="HAD-like"/>
    <property type="match status" value="1"/>
</dbReference>
<dbReference type="SFLD" id="SFLDG01129">
    <property type="entry name" value="C1.5:_HAD__Beta-PGM__Phosphata"/>
    <property type="match status" value="1"/>
</dbReference>
<comment type="similarity">
    <text evidence="3">Belongs to the HAD-like hydrolase superfamily. CbbY/CbbZ/Gph/YieH family.</text>
</comment>
<dbReference type="GO" id="GO:0006281">
    <property type="term" value="P:DNA repair"/>
    <property type="evidence" value="ECO:0007669"/>
    <property type="project" value="TreeGrafter"/>
</dbReference>
<proteinExistence type="inferred from homology"/>
<comment type="catalytic activity">
    <reaction evidence="1">
        <text>2-phosphoglycolate + H2O = glycolate + phosphate</text>
        <dbReference type="Rhea" id="RHEA:14369"/>
        <dbReference type="ChEBI" id="CHEBI:15377"/>
        <dbReference type="ChEBI" id="CHEBI:29805"/>
        <dbReference type="ChEBI" id="CHEBI:43474"/>
        <dbReference type="ChEBI" id="CHEBI:58033"/>
        <dbReference type="EC" id="3.1.3.18"/>
    </reaction>
</comment>
<dbReference type="Pfam" id="PF13419">
    <property type="entry name" value="HAD_2"/>
    <property type="match status" value="1"/>
</dbReference>
<dbReference type="Gene3D" id="1.10.150.240">
    <property type="entry name" value="Putative phosphatase, domain 2"/>
    <property type="match status" value="1"/>
</dbReference>
<dbReference type="SFLD" id="SFLDS00003">
    <property type="entry name" value="Haloacid_Dehalogenase"/>
    <property type="match status" value="1"/>
</dbReference>
<dbReference type="AlphaFoldDB" id="S7UGU6"/>
<dbReference type="GO" id="GO:0008967">
    <property type="term" value="F:phosphoglycolate phosphatase activity"/>
    <property type="evidence" value="ECO:0007669"/>
    <property type="project" value="UniProtKB-EC"/>
</dbReference>
<evidence type="ECO:0000313" key="5">
    <source>
        <dbReference type="EMBL" id="EPR33054.1"/>
    </source>
</evidence>
<dbReference type="InterPro" id="IPR023214">
    <property type="entry name" value="HAD_sf"/>
</dbReference>
<dbReference type="Proteomes" id="UP000014975">
    <property type="component" value="Unassembled WGS sequence"/>
</dbReference>
<organism evidence="5 6">
    <name type="scientific">Alkalidesulfovibrio alkalitolerans DSM 16529</name>
    <dbReference type="NCBI Taxonomy" id="1121439"/>
    <lineage>
        <taxon>Bacteria</taxon>
        <taxon>Pseudomonadati</taxon>
        <taxon>Thermodesulfobacteriota</taxon>
        <taxon>Desulfovibrionia</taxon>
        <taxon>Desulfovibrionales</taxon>
        <taxon>Desulfovibrionaceae</taxon>
        <taxon>Alkalidesulfovibrio</taxon>
    </lineage>
</organism>
<evidence type="ECO:0000256" key="1">
    <source>
        <dbReference type="ARBA" id="ARBA00000830"/>
    </source>
</evidence>
<dbReference type="RefSeq" id="WP_020887189.1">
    <property type="nucleotide sequence ID" value="NZ_ATHI01000026.1"/>
</dbReference>
<dbReference type="eggNOG" id="COG0546">
    <property type="taxonomic scope" value="Bacteria"/>
</dbReference>
<dbReference type="InterPro" id="IPR050155">
    <property type="entry name" value="HAD-like_hydrolase_sf"/>
</dbReference>
<dbReference type="Gene3D" id="3.40.50.1000">
    <property type="entry name" value="HAD superfamily/HAD-like"/>
    <property type="match status" value="1"/>
</dbReference>
<dbReference type="PATRIC" id="fig|1121439.3.peg.1850"/>
<comment type="caution">
    <text evidence="5">The sequence shown here is derived from an EMBL/GenBank/DDBJ whole genome shotgun (WGS) entry which is preliminary data.</text>
</comment>
<keyword evidence="6" id="KW-1185">Reference proteome</keyword>
<gene>
    <name evidence="5" type="ORF">dsat_0495</name>
</gene>
<evidence type="ECO:0000256" key="3">
    <source>
        <dbReference type="ARBA" id="ARBA00006171"/>
    </source>
</evidence>
<name>S7UGU6_9BACT</name>
<evidence type="ECO:0000313" key="6">
    <source>
        <dbReference type="Proteomes" id="UP000014975"/>
    </source>
</evidence>
<dbReference type="InterPro" id="IPR023198">
    <property type="entry name" value="PGP-like_dom2"/>
</dbReference>
<dbReference type="OrthoDB" id="9792518at2"/>
<dbReference type="PANTHER" id="PTHR43434">
    <property type="entry name" value="PHOSPHOGLYCOLATE PHOSPHATASE"/>
    <property type="match status" value="1"/>
</dbReference>
<dbReference type="PANTHER" id="PTHR43434:SF1">
    <property type="entry name" value="PHOSPHOGLYCOLATE PHOSPHATASE"/>
    <property type="match status" value="1"/>
</dbReference>
<dbReference type="InterPro" id="IPR041492">
    <property type="entry name" value="HAD_2"/>
</dbReference>
<dbReference type="STRING" id="1121439.dsat_0495"/>
<sequence>MNAPLILLDFDGTIVDSLPSIVHATQRTFVERGLAAPEREDVRLALHDGRGLEFYLSRLAPGLSPEEPEMEDFITHWRDIYAREAHGLTRPFPGAREALESLHARGAVLAVVSNKNEPALIEALARMGLDDLFAAVAGQTPDRPKKPDPAPFVQTIAPLVQDFDPGRVLMVGDSEADLLFGRAIGARACFAAYGYGDPKVCAALADTVVDDVTGIPMP</sequence>
<protein>
    <recommendedName>
        <fullName evidence="4">phosphoglycolate phosphatase</fullName>
        <ecNumber evidence="4">3.1.3.18</ecNumber>
    </recommendedName>
</protein>
<dbReference type="EC" id="3.1.3.18" evidence="4"/>
<accession>S7UGU6</accession>